<gene>
    <name evidence="2" type="ORF">RFULGI_LOCUS14934</name>
</gene>
<feature type="non-terminal residue" evidence="2">
    <location>
        <position position="1"/>
    </location>
</feature>
<name>A0A9N9J8Q0_9GLOM</name>
<accession>A0A9N9J8Q0</accession>
<reference evidence="2" key="1">
    <citation type="submission" date="2021-06" db="EMBL/GenBank/DDBJ databases">
        <authorList>
            <person name="Kallberg Y."/>
            <person name="Tangrot J."/>
            <person name="Rosling A."/>
        </authorList>
    </citation>
    <scope>NUCLEOTIDE SEQUENCE</scope>
    <source>
        <strain evidence="2">IN212</strain>
    </source>
</reference>
<feature type="domain" description="FAD dependent oxidoreductase" evidence="1">
    <location>
        <begin position="8"/>
        <end position="76"/>
    </location>
</feature>
<dbReference type="OrthoDB" id="498204at2759"/>
<evidence type="ECO:0000313" key="3">
    <source>
        <dbReference type="Proteomes" id="UP000789396"/>
    </source>
</evidence>
<evidence type="ECO:0000313" key="2">
    <source>
        <dbReference type="EMBL" id="CAG8769257.1"/>
    </source>
</evidence>
<dbReference type="InterPro" id="IPR036188">
    <property type="entry name" value="FAD/NAD-bd_sf"/>
</dbReference>
<dbReference type="Gene3D" id="3.50.50.60">
    <property type="entry name" value="FAD/NAD(P)-binding domain"/>
    <property type="match status" value="1"/>
</dbReference>
<comment type="caution">
    <text evidence="2">The sequence shown here is derived from an EMBL/GenBank/DDBJ whole genome shotgun (WGS) entry which is preliminary data.</text>
</comment>
<sequence length="102" mass="11175">LVTGTTQTTAQLHPYKFTKTLIEVVKSRGAEVRIASAQGLEFDKYKVSGVRLSTNETIPTDIIIIAMGPWSGEVFHGLQKKKCNESSLPATANDYIPNPHCD</sequence>
<keyword evidence="3" id="KW-1185">Reference proteome</keyword>
<dbReference type="Pfam" id="PF01266">
    <property type="entry name" value="DAO"/>
    <property type="match status" value="1"/>
</dbReference>
<dbReference type="InterPro" id="IPR006076">
    <property type="entry name" value="FAD-dep_OxRdtase"/>
</dbReference>
<dbReference type="SUPFAM" id="SSF51905">
    <property type="entry name" value="FAD/NAD(P)-binding domain"/>
    <property type="match status" value="1"/>
</dbReference>
<protein>
    <submittedName>
        <fullName evidence="2">10552_t:CDS:1</fullName>
    </submittedName>
</protein>
<organism evidence="2 3">
    <name type="scientific">Racocetra fulgida</name>
    <dbReference type="NCBI Taxonomy" id="60492"/>
    <lineage>
        <taxon>Eukaryota</taxon>
        <taxon>Fungi</taxon>
        <taxon>Fungi incertae sedis</taxon>
        <taxon>Mucoromycota</taxon>
        <taxon>Glomeromycotina</taxon>
        <taxon>Glomeromycetes</taxon>
        <taxon>Diversisporales</taxon>
        <taxon>Gigasporaceae</taxon>
        <taxon>Racocetra</taxon>
    </lineage>
</organism>
<proteinExistence type="predicted"/>
<evidence type="ECO:0000259" key="1">
    <source>
        <dbReference type="Pfam" id="PF01266"/>
    </source>
</evidence>
<dbReference type="AlphaFoldDB" id="A0A9N9J8Q0"/>
<dbReference type="Proteomes" id="UP000789396">
    <property type="component" value="Unassembled WGS sequence"/>
</dbReference>
<dbReference type="EMBL" id="CAJVPZ010045412">
    <property type="protein sequence ID" value="CAG8769257.1"/>
    <property type="molecule type" value="Genomic_DNA"/>
</dbReference>